<organism evidence="1 2">
    <name type="scientific">Hyalomma asiaticum</name>
    <name type="common">Tick</name>
    <dbReference type="NCBI Taxonomy" id="266040"/>
    <lineage>
        <taxon>Eukaryota</taxon>
        <taxon>Metazoa</taxon>
        <taxon>Ecdysozoa</taxon>
        <taxon>Arthropoda</taxon>
        <taxon>Chelicerata</taxon>
        <taxon>Arachnida</taxon>
        <taxon>Acari</taxon>
        <taxon>Parasitiformes</taxon>
        <taxon>Ixodida</taxon>
        <taxon>Ixodoidea</taxon>
        <taxon>Ixodidae</taxon>
        <taxon>Hyalomminae</taxon>
        <taxon>Hyalomma</taxon>
    </lineage>
</organism>
<dbReference type="Proteomes" id="UP000821845">
    <property type="component" value="Chromosome 10"/>
</dbReference>
<accession>A0ACB7T695</accession>
<name>A0ACB7T695_HYAAI</name>
<dbReference type="EMBL" id="CM023490">
    <property type="protein sequence ID" value="KAH6943037.1"/>
    <property type="molecule type" value="Genomic_DNA"/>
</dbReference>
<sequence length="760" mass="85136">MWTEELDSFAVKQRFPGIKLTLPCSASDNVGRETPSFCHVIDSLSRWNYFFWHVGLQLRELRSPGRLSLVQVVYRGSGGCKQQARGLDARILFYILLVQHRCVESVHLEDILIEGCGLGEYRERIVDALRKNTSLRALTLGSLFGDYRSIRDDLFGAISTMTNLRELFVYGDTAAPSFLLEALCPLLIVTMNLRTLCLSGLVFDEADRRHLITALKHNNTVENLAVHGSILHSYRPTGVSRFSRFLATSTRLSSLSVEGMHMDPESTYEDLQFILSPLVSRAQLQRLRLTGYLLNAECAALLAELVSRKEGGIRTLDITGCWWRAKSSEERGPDGGTAGGGQVDQPTSEEPCCRWLQAFDSTAPVELTYFALSVEGLQPEDLRALLKTAVRVESLKTISLRDASVHNLERICRVIRETEASGRVRLEGTFLIDSEEIGALREFPEVLHKVAISSLDCPNPKVFGDAVLQAFSLYQLTTLNLLLSQEVLSDVATLHKLSNCLGSAVSLKKLALIGLQKPDLSCTLRSLESRYSLLLEKICKNASIRVLRMRGLRLGEHNVWYLVGEVIESKTLCEIFFASCEPDENDLFLEAIADDFCRNNFITKCHVLQSKDDEGERWLAVEEVIGRNMGFLTCAAHFEAHKDLSLRCSAAFGRAPHLDDLDDGVHDCADLDRHCTRPVLFTGNIAERQPLVCIIGDRLSTVHQFPPDKVCDYIFYDSLYKEGVRNLLPDQSTFSSSLNTFLNDHRGYRHTTLGLGFAFQ</sequence>
<reference evidence="1" key="1">
    <citation type="submission" date="2020-05" db="EMBL/GenBank/DDBJ databases">
        <title>Large-scale comparative analyses of tick genomes elucidate their genetic diversity and vector capacities.</title>
        <authorList>
            <person name="Jia N."/>
            <person name="Wang J."/>
            <person name="Shi W."/>
            <person name="Du L."/>
            <person name="Sun Y."/>
            <person name="Zhan W."/>
            <person name="Jiang J."/>
            <person name="Wang Q."/>
            <person name="Zhang B."/>
            <person name="Ji P."/>
            <person name="Sakyi L.B."/>
            <person name="Cui X."/>
            <person name="Yuan T."/>
            <person name="Jiang B."/>
            <person name="Yang W."/>
            <person name="Lam T.T.-Y."/>
            <person name="Chang Q."/>
            <person name="Ding S."/>
            <person name="Wang X."/>
            <person name="Zhu J."/>
            <person name="Ruan X."/>
            <person name="Zhao L."/>
            <person name="Wei J."/>
            <person name="Que T."/>
            <person name="Du C."/>
            <person name="Cheng J."/>
            <person name="Dai P."/>
            <person name="Han X."/>
            <person name="Huang E."/>
            <person name="Gao Y."/>
            <person name="Liu J."/>
            <person name="Shao H."/>
            <person name="Ye R."/>
            <person name="Li L."/>
            <person name="Wei W."/>
            <person name="Wang X."/>
            <person name="Wang C."/>
            <person name="Yang T."/>
            <person name="Huo Q."/>
            <person name="Li W."/>
            <person name="Guo W."/>
            <person name="Chen H."/>
            <person name="Zhou L."/>
            <person name="Ni X."/>
            <person name="Tian J."/>
            <person name="Zhou Y."/>
            <person name="Sheng Y."/>
            <person name="Liu T."/>
            <person name="Pan Y."/>
            <person name="Xia L."/>
            <person name="Li J."/>
            <person name="Zhao F."/>
            <person name="Cao W."/>
        </authorList>
    </citation>
    <scope>NUCLEOTIDE SEQUENCE</scope>
    <source>
        <strain evidence="1">Hyas-2018</strain>
    </source>
</reference>
<comment type="caution">
    <text evidence="1">The sequence shown here is derived from an EMBL/GenBank/DDBJ whole genome shotgun (WGS) entry which is preliminary data.</text>
</comment>
<proteinExistence type="predicted"/>
<gene>
    <name evidence="1" type="ORF">HPB50_014215</name>
</gene>
<keyword evidence="2" id="KW-1185">Reference proteome</keyword>
<evidence type="ECO:0000313" key="2">
    <source>
        <dbReference type="Proteomes" id="UP000821845"/>
    </source>
</evidence>
<protein>
    <submittedName>
        <fullName evidence="1">Uncharacterized protein</fullName>
    </submittedName>
</protein>
<evidence type="ECO:0000313" key="1">
    <source>
        <dbReference type="EMBL" id="KAH6943037.1"/>
    </source>
</evidence>